<name>A0ACA9MP99_9GLOM</name>
<dbReference type="EMBL" id="CAJVPT010012731">
    <property type="protein sequence ID" value="CAG8589665.1"/>
    <property type="molecule type" value="Genomic_DNA"/>
</dbReference>
<feature type="non-terminal residue" evidence="1">
    <location>
        <position position="640"/>
    </location>
</feature>
<evidence type="ECO:0000313" key="1">
    <source>
        <dbReference type="EMBL" id="CAG8589665.1"/>
    </source>
</evidence>
<keyword evidence="2" id="KW-1185">Reference proteome</keyword>
<evidence type="ECO:0000313" key="2">
    <source>
        <dbReference type="Proteomes" id="UP000789525"/>
    </source>
</evidence>
<gene>
    <name evidence="1" type="ORF">ACOLOM_LOCUS6273</name>
</gene>
<organism evidence="1 2">
    <name type="scientific">Acaulospora colombiana</name>
    <dbReference type="NCBI Taxonomy" id="27376"/>
    <lineage>
        <taxon>Eukaryota</taxon>
        <taxon>Fungi</taxon>
        <taxon>Fungi incertae sedis</taxon>
        <taxon>Mucoromycota</taxon>
        <taxon>Glomeromycotina</taxon>
        <taxon>Glomeromycetes</taxon>
        <taxon>Diversisporales</taxon>
        <taxon>Acaulosporaceae</taxon>
        <taxon>Acaulospora</taxon>
    </lineage>
</organism>
<sequence length="640" mass="73798">MGSREAEEHEYIDTIRTSDIYQPQPTRYNAHSTPILSPATHLINSSTKRRWTRLDRRKSTPLGFRESKESDKLGSMTLTRVYISSVLKSKLERENRRQQRAADRTKLNDEVRDRLREELLHHEELQRQLHSARDSLKRRRSYAEKAEQEAQDLELSLSSGALKEDQMSVELAKIQVELAAYRTRMEGIEQELQKARDMTDEITTDRDKARDEARQLREERREAAEQRRLDEARREGMMRGKLEGMYAGWEDGKVQGYKEGRSEGSRTQHETMLNKDWRYLQREFPNYDRFEERIPSPESYDGDAPEQLRGLEAPIVLPPTKKPRRPPPIRPAEEHDEEAHPMVTRTVHSSPETIQETMPPQVVPHPTHQPSPPSMPVPSTSHHQPEPTPRERPRSNIPPPRPIFLHDESSWQPPQSIPETLKRSTTLHQLGERFKRKPEEISHAPHDMDFAPIAAPGQYPSVATPLPHWETMQPGRAIPTPAGSIHEFRDDERERDRFQEEDLRNRYSYNEDPRNRLGKVMMGSITGFLHPKTTRTPYKDPLMYQDARSTITLPSLIDRSREQSPAPSPKTRPSQPDWSKPVVPVAVKPQPSPRHSRISMLPDNYIPPLDADGGFSLPPPHELNGSAMQSAINLTLSQNA</sequence>
<reference evidence="1" key="1">
    <citation type="submission" date="2021-06" db="EMBL/GenBank/DDBJ databases">
        <authorList>
            <person name="Kallberg Y."/>
            <person name="Tangrot J."/>
            <person name="Rosling A."/>
        </authorList>
    </citation>
    <scope>NUCLEOTIDE SEQUENCE</scope>
    <source>
        <strain evidence="1">CL356</strain>
    </source>
</reference>
<accession>A0ACA9MP99</accession>
<proteinExistence type="predicted"/>
<comment type="caution">
    <text evidence="1">The sequence shown here is derived from an EMBL/GenBank/DDBJ whole genome shotgun (WGS) entry which is preliminary data.</text>
</comment>
<protein>
    <submittedName>
        <fullName evidence="1">3484_t:CDS:1</fullName>
    </submittedName>
</protein>
<dbReference type="Proteomes" id="UP000789525">
    <property type="component" value="Unassembled WGS sequence"/>
</dbReference>